<gene>
    <name evidence="1" type="ORF">GMARGA_LOCUS8327</name>
</gene>
<keyword evidence="2" id="KW-1185">Reference proteome</keyword>
<sequence length="333" mass="36621">MTKNETITNNPKMNPYLNLLSFVQANNSLATLNSIFIEASKLADQYNATNYKISIECQGQVNNVVISLNHADDEINAGFINNTKKLNPIPIINYPEIQKNEGTVNLPIKKPKKPKKIVYRVLGGEGIYNIDRSGCSAGFWVRFQTLELLVTAGHCPGNTTDPEKLIYFHLPWGGTFDFRLIGSMIIRFTQPVDRGFIIRNSTRISATPFITYGFGHEYSIAGTELPDTEGAIVCKSGYHSEVNCGTLLAIYGNLIHADGTSHDNVIIVEGMECVRGDSGGPAFTVDEFTSNVNLVGMVFGGIIENNIPYCFVHPVSAILLEGMEVITIYNTIS</sequence>
<dbReference type="InterPro" id="IPR009003">
    <property type="entry name" value="Peptidase_S1_PA"/>
</dbReference>
<name>A0ABN7UPI9_GIGMA</name>
<reference evidence="1 2" key="1">
    <citation type="submission" date="2021-06" db="EMBL/GenBank/DDBJ databases">
        <authorList>
            <person name="Kallberg Y."/>
            <person name="Tangrot J."/>
            <person name="Rosling A."/>
        </authorList>
    </citation>
    <scope>NUCLEOTIDE SEQUENCE [LARGE SCALE GENOMIC DNA]</scope>
    <source>
        <strain evidence="1 2">120-4 pot B 10/14</strain>
    </source>
</reference>
<dbReference type="CDD" id="cd21112">
    <property type="entry name" value="alphaLP-like"/>
    <property type="match status" value="1"/>
</dbReference>
<proteinExistence type="predicted"/>
<dbReference type="InterPro" id="IPR043504">
    <property type="entry name" value="Peptidase_S1_PA_chymotrypsin"/>
</dbReference>
<organism evidence="1 2">
    <name type="scientific">Gigaspora margarita</name>
    <dbReference type="NCBI Taxonomy" id="4874"/>
    <lineage>
        <taxon>Eukaryota</taxon>
        <taxon>Fungi</taxon>
        <taxon>Fungi incertae sedis</taxon>
        <taxon>Mucoromycota</taxon>
        <taxon>Glomeromycotina</taxon>
        <taxon>Glomeromycetes</taxon>
        <taxon>Diversisporales</taxon>
        <taxon>Gigasporaceae</taxon>
        <taxon>Gigaspora</taxon>
    </lineage>
</organism>
<protein>
    <submittedName>
        <fullName evidence="1">2896_t:CDS:1</fullName>
    </submittedName>
</protein>
<evidence type="ECO:0000313" key="1">
    <source>
        <dbReference type="EMBL" id="CAG8630959.1"/>
    </source>
</evidence>
<dbReference type="Gene3D" id="2.40.10.10">
    <property type="entry name" value="Trypsin-like serine proteases"/>
    <property type="match status" value="2"/>
</dbReference>
<accession>A0ABN7UPI9</accession>
<evidence type="ECO:0000313" key="2">
    <source>
        <dbReference type="Proteomes" id="UP000789901"/>
    </source>
</evidence>
<dbReference type="EMBL" id="CAJVQB010004258">
    <property type="protein sequence ID" value="CAG8630959.1"/>
    <property type="molecule type" value="Genomic_DNA"/>
</dbReference>
<dbReference type="SUPFAM" id="SSF50494">
    <property type="entry name" value="Trypsin-like serine proteases"/>
    <property type="match status" value="1"/>
</dbReference>
<comment type="caution">
    <text evidence="1">The sequence shown here is derived from an EMBL/GenBank/DDBJ whole genome shotgun (WGS) entry which is preliminary data.</text>
</comment>
<dbReference type="Proteomes" id="UP000789901">
    <property type="component" value="Unassembled WGS sequence"/>
</dbReference>